<dbReference type="InterPro" id="IPR035093">
    <property type="entry name" value="RelE/ParE_toxin_dom_sf"/>
</dbReference>
<sequence>MFQVNFSEQSMHELNQLDTRSQMMLVEVVSTLTQHQLDHPSEELGRFHRGGKTLYRVRAGEFRIYFEQDGDALYAHYILHKNTLSDFIFRSRLPVSEEFLAEQHDSFWKYLESLREKDTTED</sequence>
<gene>
    <name evidence="1" type="ORF">DDZ13_00910</name>
</gene>
<dbReference type="SUPFAM" id="SSF143011">
    <property type="entry name" value="RelE-like"/>
    <property type="match status" value="1"/>
</dbReference>
<reference evidence="1 2" key="1">
    <citation type="submission" date="2018-05" db="EMBL/GenBank/DDBJ databases">
        <title>Coraliomargarita sinensis sp. nov., isolated from a marine solar saltern.</title>
        <authorList>
            <person name="Zhou L.Y."/>
        </authorList>
    </citation>
    <scope>NUCLEOTIDE SEQUENCE [LARGE SCALE GENOMIC DNA]</scope>
    <source>
        <strain evidence="1 2">WN38</strain>
    </source>
</reference>
<accession>A0A317ZIV6</accession>
<evidence type="ECO:0000313" key="2">
    <source>
        <dbReference type="Proteomes" id="UP000247099"/>
    </source>
</evidence>
<protein>
    <submittedName>
        <fullName evidence="1">Cytotoxic translational repressor of toxin-antitoxin stability system</fullName>
    </submittedName>
</protein>
<dbReference type="RefSeq" id="WP_110129539.1">
    <property type="nucleotide sequence ID" value="NZ_QHJQ01000001.1"/>
</dbReference>
<dbReference type="Proteomes" id="UP000247099">
    <property type="component" value="Unassembled WGS sequence"/>
</dbReference>
<proteinExistence type="predicted"/>
<dbReference type="AlphaFoldDB" id="A0A317ZIV6"/>
<comment type="caution">
    <text evidence="1">The sequence shown here is derived from an EMBL/GenBank/DDBJ whole genome shotgun (WGS) entry which is preliminary data.</text>
</comment>
<keyword evidence="2" id="KW-1185">Reference proteome</keyword>
<organism evidence="1 2">
    <name type="scientific">Coraliomargarita sinensis</name>
    <dbReference type="NCBI Taxonomy" id="2174842"/>
    <lineage>
        <taxon>Bacteria</taxon>
        <taxon>Pseudomonadati</taxon>
        <taxon>Verrucomicrobiota</taxon>
        <taxon>Opitutia</taxon>
        <taxon>Puniceicoccales</taxon>
        <taxon>Coraliomargaritaceae</taxon>
        <taxon>Coraliomargarita</taxon>
    </lineage>
</organism>
<dbReference type="OrthoDB" id="193331at2"/>
<dbReference type="EMBL" id="QHJQ01000001">
    <property type="protein sequence ID" value="PXA05460.1"/>
    <property type="molecule type" value="Genomic_DNA"/>
</dbReference>
<dbReference type="InParanoid" id="A0A317ZIV6"/>
<name>A0A317ZIV6_9BACT</name>
<evidence type="ECO:0000313" key="1">
    <source>
        <dbReference type="EMBL" id="PXA05460.1"/>
    </source>
</evidence>
<dbReference type="Gene3D" id="3.30.2310.20">
    <property type="entry name" value="RelE-like"/>
    <property type="match status" value="1"/>
</dbReference>